<comment type="caution">
    <text evidence="1">The sequence shown here is derived from an EMBL/GenBank/DDBJ whole genome shotgun (WGS) entry which is preliminary data.</text>
</comment>
<accession>A0A371J604</accession>
<keyword evidence="2" id="KW-1185">Reference proteome</keyword>
<organism evidence="1 2">
    <name type="scientific">Romboutsia weinsteinii</name>
    <dbReference type="NCBI Taxonomy" id="2020949"/>
    <lineage>
        <taxon>Bacteria</taxon>
        <taxon>Bacillati</taxon>
        <taxon>Bacillota</taxon>
        <taxon>Clostridia</taxon>
        <taxon>Peptostreptococcales</taxon>
        <taxon>Peptostreptococcaceae</taxon>
        <taxon>Romboutsia</taxon>
    </lineage>
</organism>
<name>A0A371J604_9FIRM</name>
<gene>
    <name evidence="1" type="ORF">CHL78_006265</name>
</gene>
<dbReference type="AlphaFoldDB" id="A0A371J604"/>
<reference evidence="1 2" key="1">
    <citation type="journal article" date="2017" name="Genome Announc.">
        <title>Draft Genome Sequence of Romboutsia weinsteinii sp. nov. Strain CCRI-19649(T) Isolated from Surface Water.</title>
        <authorList>
            <person name="Maheux A.F."/>
            <person name="Boudreau D.K."/>
            <person name="Berube E."/>
            <person name="Boissinot M."/>
            <person name="Cantin P."/>
            <person name="Raymond F."/>
            <person name="Corbeil J."/>
            <person name="Omar R.F."/>
            <person name="Bergeron M.G."/>
        </authorList>
    </citation>
    <scope>NUCLEOTIDE SEQUENCE [LARGE SCALE GENOMIC DNA]</scope>
    <source>
        <strain evidence="1 2">CCRI-19649</strain>
    </source>
</reference>
<evidence type="ECO:0000313" key="1">
    <source>
        <dbReference type="EMBL" id="RDY28189.1"/>
    </source>
</evidence>
<dbReference type="EMBL" id="NOJY02000008">
    <property type="protein sequence ID" value="RDY28189.1"/>
    <property type="molecule type" value="Genomic_DNA"/>
</dbReference>
<protein>
    <submittedName>
        <fullName evidence="1">Uncharacterized protein</fullName>
    </submittedName>
</protein>
<evidence type="ECO:0000313" key="2">
    <source>
        <dbReference type="Proteomes" id="UP000215694"/>
    </source>
</evidence>
<dbReference type="Proteomes" id="UP000215694">
    <property type="component" value="Unassembled WGS sequence"/>
</dbReference>
<dbReference type="RefSeq" id="WP_094369424.1">
    <property type="nucleotide sequence ID" value="NZ_NOJY02000008.1"/>
</dbReference>
<sequence length="160" mass="18214">MRLKKLIIVGASVLILTTTGLYIHNKFTEDESKISSNNKMEEFKQFDEVYSSEINKNYDGSYLDRLVTMVEAKEEFKIKIKNIDKNAKVTLINSSIGEMTDLNYTEGNGFVLDTKLNEGIDYGILLDNRLIGSIRVVNGLEKADKEKIYEEVMENLQCGL</sequence>
<proteinExistence type="predicted"/>
<dbReference type="OrthoDB" id="1925024at2"/>